<feature type="transmembrane region" description="Helical" evidence="1">
    <location>
        <begin position="37"/>
        <end position="54"/>
    </location>
</feature>
<keyword evidence="1" id="KW-0812">Transmembrane</keyword>
<reference evidence="2 3" key="1">
    <citation type="submission" date="2020-04" db="EMBL/GenBank/DDBJ databases">
        <title>Rhodospirillaceae bacterium KN72 isolated from deep sea.</title>
        <authorList>
            <person name="Zhang D.-C."/>
        </authorList>
    </citation>
    <scope>NUCLEOTIDE SEQUENCE [LARGE SCALE GENOMIC DNA]</scope>
    <source>
        <strain evidence="2 3">KN72</strain>
    </source>
</reference>
<gene>
    <name evidence="2" type="ORF">HH303_18400</name>
</gene>
<dbReference type="AlphaFoldDB" id="A0A7Y0E3E9"/>
<proteinExistence type="predicted"/>
<sequence length="55" mass="6122">MSKDDDSFGGREVDISALAFTTEEQADRHDQGNWPEVFGLVLTIVVCWLIFGFTG</sequence>
<keyword evidence="3" id="KW-1185">Reference proteome</keyword>
<comment type="caution">
    <text evidence="2">The sequence shown here is derived from an EMBL/GenBank/DDBJ whole genome shotgun (WGS) entry which is preliminary data.</text>
</comment>
<dbReference type="EMBL" id="JABBNT010000006">
    <property type="protein sequence ID" value="NMM46468.1"/>
    <property type="molecule type" value="Genomic_DNA"/>
</dbReference>
<dbReference type="Proteomes" id="UP000539372">
    <property type="component" value="Unassembled WGS sequence"/>
</dbReference>
<dbReference type="RefSeq" id="WP_169626867.1">
    <property type="nucleotide sequence ID" value="NZ_JABBNT010000006.1"/>
</dbReference>
<name>A0A7Y0E3E9_9PROT</name>
<keyword evidence="1" id="KW-0472">Membrane</keyword>
<organism evidence="2 3">
    <name type="scientific">Pacificispira spongiicola</name>
    <dbReference type="NCBI Taxonomy" id="2729598"/>
    <lineage>
        <taxon>Bacteria</taxon>
        <taxon>Pseudomonadati</taxon>
        <taxon>Pseudomonadota</taxon>
        <taxon>Alphaproteobacteria</taxon>
        <taxon>Rhodospirillales</taxon>
        <taxon>Rhodospirillaceae</taxon>
        <taxon>Pacificispira</taxon>
    </lineage>
</organism>
<evidence type="ECO:0000313" key="3">
    <source>
        <dbReference type="Proteomes" id="UP000539372"/>
    </source>
</evidence>
<protein>
    <submittedName>
        <fullName evidence="2">Uncharacterized protein</fullName>
    </submittedName>
</protein>
<accession>A0A7Y0E3E9</accession>
<keyword evidence="1" id="KW-1133">Transmembrane helix</keyword>
<evidence type="ECO:0000256" key="1">
    <source>
        <dbReference type="SAM" id="Phobius"/>
    </source>
</evidence>
<evidence type="ECO:0000313" key="2">
    <source>
        <dbReference type="EMBL" id="NMM46468.1"/>
    </source>
</evidence>